<accession>F8BYX9</accession>
<evidence type="ECO:0000313" key="2">
    <source>
        <dbReference type="EMBL" id="AEI07719.1"/>
    </source>
</evidence>
<reference evidence="2 3" key="1">
    <citation type="journal article" date="2011" name="J. Bacteriol.">
        <title>Complete genome sequences of the chemolithoautotrophic Oligotropha carboxidovorans strains OM4 and OM5.</title>
        <authorList>
            <person name="Volland S."/>
            <person name="Rachinger M."/>
            <person name="Strittmatter A."/>
            <person name="Daniel R."/>
            <person name="Gottschalk G."/>
            <person name="Meyer O."/>
        </authorList>
    </citation>
    <scope>NUCLEOTIDE SEQUENCE [LARGE SCALE GENOMIC DNA]</scope>
    <source>
        <strain evidence="3">ATCC 49405 / DSM 1227 / KCTC 32145 / OM5</strain>
    </source>
</reference>
<dbReference type="KEGG" id="ocg:OCA5_c30350"/>
<dbReference type="EMBL" id="CP002826">
    <property type="protein sequence ID" value="AEI07719.1"/>
    <property type="molecule type" value="Genomic_DNA"/>
</dbReference>
<dbReference type="Proteomes" id="UP000007730">
    <property type="component" value="Chromosome"/>
</dbReference>
<proteinExistence type="predicted"/>
<dbReference type="InterPro" id="IPR010412">
    <property type="entry name" value="DUF1007"/>
</dbReference>
<evidence type="ECO:0000256" key="1">
    <source>
        <dbReference type="SAM" id="SignalP"/>
    </source>
</evidence>
<dbReference type="InterPro" id="IPR016537">
    <property type="entry name" value="UCP008159_ABC"/>
</dbReference>
<sequence>MVLGERTRMMSASRVRRALGGLCALVAFAIMTGAAHAHPHVWITAASKLVFAPDGTVTGVRHAWTFDEMFAAYAVQGLPQQTKGVYTREELSALAQTNIESLKEYAYFTFAKEGDVGRQKKQKFNEPIDYYLDYKDGNLTLHFTLPFRTPFKVTKLALEVFDPSYFIDFQMVKDHPVELVGAPANCKMGLVRPTDSSAPQQKLSEADFMSGENANYGAMFANKVTVECP</sequence>
<keyword evidence="1" id="KW-0732">Signal</keyword>
<dbReference type="PIRSF" id="PIRSF008159">
    <property type="entry name" value="UCP008159_ABC"/>
    <property type="match status" value="1"/>
</dbReference>
<evidence type="ECO:0000313" key="3">
    <source>
        <dbReference type="Proteomes" id="UP000007730"/>
    </source>
</evidence>
<gene>
    <name evidence="2" type="ordered locus">OCA5_c30350</name>
</gene>
<dbReference type="OrthoDB" id="1679673at2"/>
<feature type="signal peptide" evidence="1">
    <location>
        <begin position="1"/>
        <end position="37"/>
    </location>
</feature>
<protein>
    <recommendedName>
        <fullName evidence="4">ABC transporter substrate-binding protein</fullName>
    </recommendedName>
</protein>
<dbReference type="Pfam" id="PF06226">
    <property type="entry name" value="DUF1007"/>
    <property type="match status" value="1"/>
</dbReference>
<feature type="chain" id="PRO_5003374302" description="ABC transporter substrate-binding protein" evidence="1">
    <location>
        <begin position="38"/>
        <end position="229"/>
    </location>
</feature>
<dbReference type="AlphaFoldDB" id="F8BYX9"/>
<keyword evidence="3" id="KW-1185">Reference proteome</keyword>
<organism evidence="2 3">
    <name type="scientific">Afipia carboxidovorans (strain ATCC 49405 / DSM 1227 / KCTC 32145 / OM5)</name>
    <name type="common">Oligotropha carboxidovorans</name>
    <dbReference type="NCBI Taxonomy" id="504832"/>
    <lineage>
        <taxon>Bacteria</taxon>
        <taxon>Pseudomonadati</taxon>
        <taxon>Pseudomonadota</taxon>
        <taxon>Alphaproteobacteria</taxon>
        <taxon>Hyphomicrobiales</taxon>
        <taxon>Nitrobacteraceae</taxon>
        <taxon>Afipia</taxon>
    </lineage>
</organism>
<dbReference type="HOGENOM" id="CLU_088941_0_1_5"/>
<dbReference type="PATRIC" id="fig|504832.7.peg.3196"/>
<dbReference type="STRING" id="504832.OCA5_c30350"/>
<dbReference type="eggNOG" id="COG3683">
    <property type="taxonomic scope" value="Bacteria"/>
</dbReference>
<evidence type="ECO:0008006" key="4">
    <source>
        <dbReference type="Google" id="ProtNLM"/>
    </source>
</evidence>
<name>F8BYX9_AFIC5</name>